<keyword evidence="1" id="KW-1133">Transmembrane helix</keyword>
<name>A0A7R9MKH2_9ACAR</name>
<accession>A0A7R9MKH2</accession>
<keyword evidence="1" id="KW-0812">Transmembrane</keyword>
<proteinExistence type="predicted"/>
<organism evidence="3">
    <name type="scientific">Oppiella nova</name>
    <dbReference type="NCBI Taxonomy" id="334625"/>
    <lineage>
        <taxon>Eukaryota</taxon>
        <taxon>Metazoa</taxon>
        <taxon>Ecdysozoa</taxon>
        <taxon>Arthropoda</taxon>
        <taxon>Chelicerata</taxon>
        <taxon>Arachnida</taxon>
        <taxon>Acari</taxon>
        <taxon>Acariformes</taxon>
        <taxon>Sarcoptiformes</taxon>
        <taxon>Oribatida</taxon>
        <taxon>Brachypylina</taxon>
        <taxon>Oppioidea</taxon>
        <taxon>Oppiidae</taxon>
        <taxon>Oppiella</taxon>
    </lineage>
</organism>
<dbReference type="EMBL" id="CAJPVJ010023740">
    <property type="protein sequence ID" value="CAG2178595.1"/>
    <property type="molecule type" value="Genomic_DNA"/>
</dbReference>
<feature type="domain" description="Trafficking protein particle complex subunit 13 C-terminal" evidence="2">
    <location>
        <begin position="13"/>
        <end position="92"/>
    </location>
</feature>
<evidence type="ECO:0000313" key="3">
    <source>
        <dbReference type="EMBL" id="CAD7661459.1"/>
    </source>
</evidence>
<sequence length="187" mass="20513">MIVYCFKSQDIFTVYHDSNRTVDPILYFDNSAPNQPLLWLGLSGRPLGVMEPSAYVDFELSVYPIEVGMHCLPTIKITDSYLKIDYKFDEIAFIDSSYACKSASSPPPPAAPPSLLSGALLLAAGIAPDIKPPILLTIIQMFCIFGSLINCVAIFMSAGFDSNELKSKGFPNCDDCCQSEIKHIISE</sequence>
<reference evidence="3" key="1">
    <citation type="submission" date="2020-11" db="EMBL/GenBank/DDBJ databases">
        <authorList>
            <person name="Tran Van P."/>
        </authorList>
    </citation>
    <scope>NUCLEOTIDE SEQUENCE</scope>
</reference>
<keyword evidence="4" id="KW-1185">Reference proteome</keyword>
<evidence type="ECO:0000313" key="4">
    <source>
        <dbReference type="Proteomes" id="UP000728032"/>
    </source>
</evidence>
<evidence type="ECO:0000259" key="2">
    <source>
        <dbReference type="Pfam" id="PF23643"/>
    </source>
</evidence>
<feature type="transmembrane region" description="Helical" evidence="1">
    <location>
        <begin position="134"/>
        <end position="160"/>
    </location>
</feature>
<evidence type="ECO:0000256" key="1">
    <source>
        <dbReference type="SAM" id="Phobius"/>
    </source>
</evidence>
<dbReference type="AlphaFoldDB" id="A0A7R9MKH2"/>
<dbReference type="InterPro" id="IPR055428">
    <property type="entry name" value="TRAPPC13_C"/>
</dbReference>
<gene>
    <name evidence="3" type="ORF">ONB1V03_LOCUS18020</name>
</gene>
<dbReference type="EMBL" id="OC938565">
    <property type="protein sequence ID" value="CAD7661459.1"/>
    <property type="molecule type" value="Genomic_DNA"/>
</dbReference>
<dbReference type="Pfam" id="PF23643">
    <property type="entry name" value="TRAPPC13_C"/>
    <property type="match status" value="1"/>
</dbReference>
<keyword evidence="1" id="KW-0472">Membrane</keyword>
<protein>
    <recommendedName>
        <fullName evidence="2">Trafficking protein particle complex subunit 13 C-terminal domain-containing protein</fullName>
    </recommendedName>
</protein>
<dbReference type="Proteomes" id="UP000728032">
    <property type="component" value="Unassembled WGS sequence"/>
</dbReference>